<keyword evidence="3" id="KW-1185">Reference proteome</keyword>
<feature type="compositionally biased region" description="Low complexity" evidence="1">
    <location>
        <begin position="34"/>
        <end position="63"/>
    </location>
</feature>
<reference evidence="2" key="1">
    <citation type="submission" date="2023-10" db="EMBL/GenBank/DDBJ databases">
        <title>Genome assemblies of two species of porcelain crab, Petrolisthes cinctipes and Petrolisthes manimaculis (Anomura: Porcellanidae).</title>
        <authorList>
            <person name="Angst P."/>
        </authorList>
    </citation>
    <scope>NUCLEOTIDE SEQUENCE</scope>
    <source>
        <strain evidence="2">PB745_01</strain>
        <tissue evidence="2">Gill</tissue>
    </source>
</reference>
<organism evidence="2 3">
    <name type="scientific">Petrolisthes cinctipes</name>
    <name type="common">Flat porcelain crab</name>
    <dbReference type="NCBI Taxonomy" id="88211"/>
    <lineage>
        <taxon>Eukaryota</taxon>
        <taxon>Metazoa</taxon>
        <taxon>Ecdysozoa</taxon>
        <taxon>Arthropoda</taxon>
        <taxon>Crustacea</taxon>
        <taxon>Multicrustacea</taxon>
        <taxon>Malacostraca</taxon>
        <taxon>Eumalacostraca</taxon>
        <taxon>Eucarida</taxon>
        <taxon>Decapoda</taxon>
        <taxon>Pleocyemata</taxon>
        <taxon>Anomura</taxon>
        <taxon>Galatheoidea</taxon>
        <taxon>Porcellanidae</taxon>
        <taxon>Petrolisthes</taxon>
    </lineage>
</organism>
<accession>A0AAE1G7W9</accession>
<comment type="caution">
    <text evidence="2">The sequence shown here is derived from an EMBL/GenBank/DDBJ whole genome shotgun (WGS) entry which is preliminary data.</text>
</comment>
<evidence type="ECO:0000313" key="2">
    <source>
        <dbReference type="EMBL" id="KAK3886681.1"/>
    </source>
</evidence>
<evidence type="ECO:0000313" key="3">
    <source>
        <dbReference type="Proteomes" id="UP001286313"/>
    </source>
</evidence>
<dbReference type="EMBL" id="JAWQEG010000680">
    <property type="protein sequence ID" value="KAK3886681.1"/>
    <property type="molecule type" value="Genomic_DNA"/>
</dbReference>
<name>A0AAE1G7W9_PETCI</name>
<sequence>MEIQEKDIRSGGSKVRSLSVSVAEGGADSDELEVVSVEEGPVSAEEVAVGAGSAEEEAVGAGSSEEKALGAGSFEEEAVEAGSSEEEAVGAGSSKEEARGVGSTEVRPVSVEGAGDSADAKSSLAKSCSDSKLSRISRGSEYCLGLRSSIFLQLVKSAKQFEAV</sequence>
<proteinExistence type="predicted"/>
<gene>
    <name evidence="2" type="ORF">Pcinc_009198</name>
</gene>
<evidence type="ECO:0000256" key="1">
    <source>
        <dbReference type="SAM" id="MobiDB-lite"/>
    </source>
</evidence>
<protein>
    <submittedName>
        <fullName evidence="2">Uncharacterized protein</fullName>
    </submittedName>
</protein>
<feature type="region of interest" description="Disordered" evidence="1">
    <location>
        <begin position="1"/>
        <end position="124"/>
    </location>
</feature>
<feature type="compositionally biased region" description="Acidic residues" evidence="1">
    <location>
        <begin position="74"/>
        <end position="88"/>
    </location>
</feature>
<dbReference type="AlphaFoldDB" id="A0AAE1G7W9"/>
<dbReference type="Proteomes" id="UP001286313">
    <property type="component" value="Unassembled WGS sequence"/>
</dbReference>